<accession>A0ACD3ARG1</accession>
<protein>
    <submittedName>
        <fullName evidence="1">Uncharacterized protein</fullName>
    </submittedName>
</protein>
<evidence type="ECO:0000313" key="2">
    <source>
        <dbReference type="Proteomes" id="UP000308600"/>
    </source>
</evidence>
<gene>
    <name evidence="1" type="ORF">BDN72DRAFT_61470</name>
</gene>
<dbReference type="Proteomes" id="UP000308600">
    <property type="component" value="Unassembled WGS sequence"/>
</dbReference>
<reference evidence="1 2" key="1">
    <citation type="journal article" date="2019" name="Nat. Ecol. Evol.">
        <title>Megaphylogeny resolves global patterns of mushroom evolution.</title>
        <authorList>
            <person name="Varga T."/>
            <person name="Krizsan K."/>
            <person name="Foldi C."/>
            <person name="Dima B."/>
            <person name="Sanchez-Garcia M."/>
            <person name="Sanchez-Ramirez S."/>
            <person name="Szollosi G.J."/>
            <person name="Szarkandi J.G."/>
            <person name="Papp V."/>
            <person name="Albert L."/>
            <person name="Andreopoulos W."/>
            <person name="Angelini C."/>
            <person name="Antonin V."/>
            <person name="Barry K.W."/>
            <person name="Bougher N.L."/>
            <person name="Buchanan P."/>
            <person name="Buyck B."/>
            <person name="Bense V."/>
            <person name="Catcheside P."/>
            <person name="Chovatia M."/>
            <person name="Cooper J."/>
            <person name="Damon W."/>
            <person name="Desjardin D."/>
            <person name="Finy P."/>
            <person name="Geml J."/>
            <person name="Haridas S."/>
            <person name="Hughes K."/>
            <person name="Justo A."/>
            <person name="Karasinski D."/>
            <person name="Kautmanova I."/>
            <person name="Kiss B."/>
            <person name="Kocsube S."/>
            <person name="Kotiranta H."/>
            <person name="LaButti K.M."/>
            <person name="Lechner B.E."/>
            <person name="Liimatainen K."/>
            <person name="Lipzen A."/>
            <person name="Lukacs Z."/>
            <person name="Mihaltcheva S."/>
            <person name="Morgado L.N."/>
            <person name="Niskanen T."/>
            <person name="Noordeloos M.E."/>
            <person name="Ohm R.A."/>
            <person name="Ortiz-Santana B."/>
            <person name="Ovrebo C."/>
            <person name="Racz N."/>
            <person name="Riley R."/>
            <person name="Savchenko A."/>
            <person name="Shiryaev A."/>
            <person name="Soop K."/>
            <person name="Spirin V."/>
            <person name="Szebenyi C."/>
            <person name="Tomsovsky M."/>
            <person name="Tulloss R.E."/>
            <person name="Uehling J."/>
            <person name="Grigoriev I.V."/>
            <person name="Vagvolgyi C."/>
            <person name="Papp T."/>
            <person name="Martin F.M."/>
            <person name="Miettinen O."/>
            <person name="Hibbett D.S."/>
            <person name="Nagy L.G."/>
        </authorList>
    </citation>
    <scope>NUCLEOTIDE SEQUENCE [LARGE SCALE GENOMIC DNA]</scope>
    <source>
        <strain evidence="1 2">NL-1719</strain>
    </source>
</reference>
<proteinExistence type="predicted"/>
<sequence length="296" mass="33149">MDRQLLRSAAHRLFSPARHHLETLYLFTRSDYKTIFFPVAIFAAVAAPYSGPKQLLDTLVWVWFHLLQANVSNQTFSSDEDIVNKPWRPLPSRRVTVQQARTLRWCLMFWCLYFSSLFGPRVVLASAGLTIVEIVHDDFNLSSRPVLKSLCNLGGYLTFEVGATLVLSPTRTFDKTALIALACSTLIIFTTIHAQDFADVEGDKVSGRRTIPIIAPEGARISMLALLLGWSTILAALWGLGPVSGALFFAMGGFVGARYFSLRDEKDDRISYLLYNMWLVSAHVLPANARVSALFW</sequence>
<organism evidence="1 2">
    <name type="scientific">Pluteus cervinus</name>
    <dbReference type="NCBI Taxonomy" id="181527"/>
    <lineage>
        <taxon>Eukaryota</taxon>
        <taxon>Fungi</taxon>
        <taxon>Dikarya</taxon>
        <taxon>Basidiomycota</taxon>
        <taxon>Agaricomycotina</taxon>
        <taxon>Agaricomycetes</taxon>
        <taxon>Agaricomycetidae</taxon>
        <taxon>Agaricales</taxon>
        <taxon>Pluteineae</taxon>
        <taxon>Pluteaceae</taxon>
        <taxon>Pluteus</taxon>
    </lineage>
</organism>
<evidence type="ECO:0000313" key="1">
    <source>
        <dbReference type="EMBL" id="TFK68105.1"/>
    </source>
</evidence>
<keyword evidence="2" id="KW-1185">Reference proteome</keyword>
<dbReference type="EMBL" id="ML208359">
    <property type="protein sequence ID" value="TFK68105.1"/>
    <property type="molecule type" value="Genomic_DNA"/>
</dbReference>
<name>A0ACD3ARG1_9AGAR</name>